<dbReference type="AlphaFoldDB" id="A0A4P7NE44"/>
<evidence type="ECO:0008006" key="4">
    <source>
        <dbReference type="Google" id="ProtNLM"/>
    </source>
</evidence>
<dbReference type="EMBL" id="CP034206">
    <property type="protein sequence ID" value="QBZ60084.1"/>
    <property type="molecule type" value="Genomic_DNA"/>
</dbReference>
<accession>A0A4P7NE44</accession>
<name>A0A4P7NE44_PYROR</name>
<proteinExistence type="predicted"/>
<dbReference type="Proteomes" id="UP000294847">
    <property type="component" value="Chromosome 3"/>
</dbReference>
<organism evidence="2 3">
    <name type="scientific">Pyricularia oryzae</name>
    <name type="common">Rice blast fungus</name>
    <name type="synonym">Magnaporthe oryzae</name>
    <dbReference type="NCBI Taxonomy" id="318829"/>
    <lineage>
        <taxon>Eukaryota</taxon>
        <taxon>Fungi</taxon>
        <taxon>Dikarya</taxon>
        <taxon>Ascomycota</taxon>
        <taxon>Pezizomycotina</taxon>
        <taxon>Sordariomycetes</taxon>
        <taxon>Sordariomycetidae</taxon>
        <taxon>Magnaporthales</taxon>
        <taxon>Pyriculariaceae</taxon>
        <taxon>Pyricularia</taxon>
    </lineage>
</organism>
<reference evidence="2 3" key="1">
    <citation type="journal article" date="2019" name="Mol. Biol. Evol.">
        <title>Blast fungal genomes show frequent chromosomal changes, gene gains and losses, and effector gene turnover.</title>
        <authorList>
            <person name="Gomez Luciano L.B."/>
            <person name="Jason Tsai I."/>
            <person name="Chuma I."/>
            <person name="Tosa Y."/>
            <person name="Chen Y.H."/>
            <person name="Li J.Y."/>
            <person name="Li M.Y."/>
            <person name="Jade Lu M.Y."/>
            <person name="Nakayashiki H."/>
            <person name="Li W.H."/>
        </authorList>
    </citation>
    <scope>NUCLEOTIDE SEQUENCE [LARGE SCALE GENOMIC DNA]</scope>
    <source>
        <strain evidence="2">MZ5-1-6</strain>
    </source>
</reference>
<evidence type="ECO:0000313" key="3">
    <source>
        <dbReference type="Proteomes" id="UP000294847"/>
    </source>
</evidence>
<feature type="signal peptide" evidence="1">
    <location>
        <begin position="1"/>
        <end position="21"/>
    </location>
</feature>
<evidence type="ECO:0000256" key="1">
    <source>
        <dbReference type="SAM" id="SignalP"/>
    </source>
</evidence>
<gene>
    <name evidence="2" type="ORF">PoMZ_05055</name>
</gene>
<keyword evidence="1" id="KW-0732">Signal</keyword>
<sequence>MHSILIKTLLLTTLHISLTVGSPLFPFKSNEAHNTGDKSVKFNAPTADSAMLNADATSSLNAFGTLAAKVLSTPSKAPQTLSFPYCDDCGACPKVTDSFRKYTGANADAGPFQANAVRRNNYSPSNLNLSNEKKLIGLKYLETRGLLGSKRCHYCKIDPTGKCSRHCDDCKKQKKTIGCNCSSHCADCKEQKQTIGCNCSTHCSSCHTDFAVGKCIPYHCLNCTPDYTCGPHLKTLEGFSEEEIKQVKAGLEDPDDIRDY</sequence>
<protein>
    <recommendedName>
        <fullName evidence="4">TNFR-Cys domain-containing protein</fullName>
    </recommendedName>
</protein>
<evidence type="ECO:0000313" key="2">
    <source>
        <dbReference type="EMBL" id="QBZ60084.1"/>
    </source>
</evidence>
<feature type="chain" id="PRO_5021028818" description="TNFR-Cys domain-containing protein" evidence="1">
    <location>
        <begin position="22"/>
        <end position="260"/>
    </location>
</feature>